<accession>A0A4S8LTS2</accession>
<gene>
    <name evidence="3" type="ORF">K435DRAFT_779999</name>
</gene>
<dbReference type="PANTHER" id="PTHR28208:SF3">
    <property type="entry name" value="PHOSPHATIDATE PHOSPHATASE APP1"/>
    <property type="match status" value="1"/>
</dbReference>
<feature type="region of interest" description="Disordered" evidence="1">
    <location>
        <begin position="651"/>
        <end position="714"/>
    </location>
</feature>
<feature type="compositionally biased region" description="Polar residues" evidence="1">
    <location>
        <begin position="213"/>
        <end position="223"/>
    </location>
</feature>
<name>A0A4S8LTS2_DENBC</name>
<reference evidence="3 4" key="1">
    <citation type="journal article" date="2019" name="Nat. Ecol. Evol.">
        <title>Megaphylogeny resolves global patterns of mushroom evolution.</title>
        <authorList>
            <person name="Varga T."/>
            <person name="Krizsan K."/>
            <person name="Foldi C."/>
            <person name="Dima B."/>
            <person name="Sanchez-Garcia M."/>
            <person name="Sanchez-Ramirez S."/>
            <person name="Szollosi G.J."/>
            <person name="Szarkandi J.G."/>
            <person name="Papp V."/>
            <person name="Albert L."/>
            <person name="Andreopoulos W."/>
            <person name="Angelini C."/>
            <person name="Antonin V."/>
            <person name="Barry K.W."/>
            <person name="Bougher N.L."/>
            <person name="Buchanan P."/>
            <person name="Buyck B."/>
            <person name="Bense V."/>
            <person name="Catcheside P."/>
            <person name="Chovatia M."/>
            <person name="Cooper J."/>
            <person name="Damon W."/>
            <person name="Desjardin D."/>
            <person name="Finy P."/>
            <person name="Geml J."/>
            <person name="Haridas S."/>
            <person name="Hughes K."/>
            <person name="Justo A."/>
            <person name="Karasinski D."/>
            <person name="Kautmanova I."/>
            <person name="Kiss B."/>
            <person name="Kocsube S."/>
            <person name="Kotiranta H."/>
            <person name="LaButti K.M."/>
            <person name="Lechner B.E."/>
            <person name="Liimatainen K."/>
            <person name="Lipzen A."/>
            <person name="Lukacs Z."/>
            <person name="Mihaltcheva S."/>
            <person name="Morgado L.N."/>
            <person name="Niskanen T."/>
            <person name="Noordeloos M.E."/>
            <person name="Ohm R.A."/>
            <person name="Ortiz-Santana B."/>
            <person name="Ovrebo C."/>
            <person name="Racz N."/>
            <person name="Riley R."/>
            <person name="Savchenko A."/>
            <person name="Shiryaev A."/>
            <person name="Soop K."/>
            <person name="Spirin V."/>
            <person name="Szebenyi C."/>
            <person name="Tomsovsky M."/>
            <person name="Tulloss R.E."/>
            <person name="Uehling J."/>
            <person name="Grigoriev I.V."/>
            <person name="Vagvolgyi C."/>
            <person name="Papp T."/>
            <person name="Martin F.M."/>
            <person name="Miettinen O."/>
            <person name="Hibbett D.S."/>
            <person name="Nagy L.G."/>
        </authorList>
    </citation>
    <scope>NUCLEOTIDE SEQUENCE [LARGE SCALE GENOMIC DNA]</scope>
    <source>
        <strain evidence="3 4">CBS 962.96</strain>
    </source>
</reference>
<dbReference type="AlphaFoldDB" id="A0A4S8LTS2"/>
<dbReference type="GO" id="GO:0030479">
    <property type="term" value="C:actin cortical patch"/>
    <property type="evidence" value="ECO:0007669"/>
    <property type="project" value="TreeGrafter"/>
</dbReference>
<feature type="compositionally biased region" description="Low complexity" evidence="1">
    <location>
        <begin position="705"/>
        <end position="714"/>
    </location>
</feature>
<dbReference type="Proteomes" id="UP000297245">
    <property type="component" value="Unassembled WGS sequence"/>
</dbReference>
<organism evidence="3 4">
    <name type="scientific">Dendrothele bispora (strain CBS 962.96)</name>
    <dbReference type="NCBI Taxonomy" id="1314807"/>
    <lineage>
        <taxon>Eukaryota</taxon>
        <taxon>Fungi</taxon>
        <taxon>Dikarya</taxon>
        <taxon>Basidiomycota</taxon>
        <taxon>Agaricomycotina</taxon>
        <taxon>Agaricomycetes</taxon>
        <taxon>Agaricomycetidae</taxon>
        <taxon>Agaricales</taxon>
        <taxon>Agaricales incertae sedis</taxon>
        <taxon>Dendrothele</taxon>
    </lineage>
</organism>
<dbReference type="EMBL" id="ML179262">
    <property type="protein sequence ID" value="THU92947.1"/>
    <property type="molecule type" value="Genomic_DNA"/>
</dbReference>
<evidence type="ECO:0000259" key="2">
    <source>
        <dbReference type="Pfam" id="PF09949"/>
    </source>
</evidence>
<feature type="region of interest" description="Disordered" evidence="1">
    <location>
        <begin position="186"/>
        <end position="223"/>
    </location>
</feature>
<dbReference type="InterPro" id="IPR052935">
    <property type="entry name" value="Mg2+_PAP"/>
</dbReference>
<protein>
    <recommendedName>
        <fullName evidence="2">Phosphatidate phosphatase APP1 catalytic domain-containing protein</fullName>
    </recommendedName>
</protein>
<proteinExistence type="predicted"/>
<feature type="compositionally biased region" description="Low complexity" evidence="1">
    <location>
        <begin position="678"/>
        <end position="694"/>
    </location>
</feature>
<dbReference type="InterPro" id="IPR019236">
    <property type="entry name" value="APP1_cat"/>
</dbReference>
<evidence type="ECO:0000313" key="4">
    <source>
        <dbReference type="Proteomes" id="UP000297245"/>
    </source>
</evidence>
<feature type="compositionally biased region" description="Low complexity" evidence="1">
    <location>
        <begin position="187"/>
        <end position="197"/>
    </location>
</feature>
<sequence>MSEGLSKWRSAATTAATSRFSSLKNTLPQAISRQLGPAKPGSWREWAGQKITGTGPNTPGTERIALFPGWAARNYRSTKDRNAADPFEVHVYVSGFATVHRAPEFVSRSQRAFMRLARGYAALPKLDGGGPQQLELEDENEVLMSQLTPSTEDLLQSVKLPPRPTEDTEAYEVEALERHFRRMNAMSESPQPSPQSSNVNLPQERAPPRTPINRRNTQDSIRNPINPVTEELRKLHANLEARLQPFWSSVLPNRTIRINIFASYKSHDASLSSADSDQIAIANGAILTQDVTTAADGSFQARFRINWEEMCTHESFVQIAFGDPSEEHDLLVTAQVIPPSPSHSAHSSASSSTSDLRDYVEQWTSTPDPPPPVTMHISLTHTPLRVISDVDDTVKLSNISSGARAVFHNVFVKELSDLVIPGMGEWYSDIWRKGARFHYVSNGPFELLPVIGEFFKIAKLPPGSIKLRSYAGKSLFSGLLSAPLVRKRAGVLDIIDAFPATKFILVGDSGEQDLELYAELAREKPSQILAVFIRDTLIGLTDALDDPTGRFNLDHLEPTDLPPPPLQLPPPPRFKRAPTDPDRTLAPINTSYAVRTPGTPRKSSLSTGYFSSNITSEPEAIAPMNANTTPTAGPYSAVTYGGYGKKRSWGSKGSLSLSTASSGPSNGPVSAMPVMSNTPYSASPSLASSSSTSSNNFNRPKKKSSSMGSSIYSGMSAGSGAGNVNKMPDLERKRYELQMRVWTARNIMPEGVFLRVFRDAEECGQEMRVLMSRVGLGGKG</sequence>
<feature type="domain" description="Phosphatidate phosphatase APP1 catalytic" evidence="2">
    <location>
        <begin position="385"/>
        <end position="535"/>
    </location>
</feature>
<dbReference type="PANTHER" id="PTHR28208">
    <property type="entry name" value="PHOSPHATIDATE PHOSPHATASE APP1"/>
    <property type="match status" value="1"/>
</dbReference>
<keyword evidence="4" id="KW-1185">Reference proteome</keyword>
<dbReference type="OrthoDB" id="2117591at2759"/>
<feature type="compositionally biased region" description="Low complexity" evidence="1">
    <location>
        <begin position="651"/>
        <end position="667"/>
    </location>
</feature>
<evidence type="ECO:0000313" key="3">
    <source>
        <dbReference type="EMBL" id="THU92947.1"/>
    </source>
</evidence>
<dbReference type="Pfam" id="PF09949">
    <property type="entry name" value="APP1_cat"/>
    <property type="match status" value="1"/>
</dbReference>
<evidence type="ECO:0000256" key="1">
    <source>
        <dbReference type="SAM" id="MobiDB-lite"/>
    </source>
</evidence>
<dbReference type="GO" id="GO:0008195">
    <property type="term" value="F:phosphatidate phosphatase activity"/>
    <property type="evidence" value="ECO:0007669"/>
    <property type="project" value="InterPro"/>
</dbReference>